<dbReference type="EMBL" id="LCWV01000014">
    <property type="protein sequence ID" value="PWI68694.1"/>
    <property type="molecule type" value="Genomic_DNA"/>
</dbReference>
<feature type="compositionally biased region" description="Low complexity" evidence="1">
    <location>
        <begin position="1437"/>
        <end position="1453"/>
    </location>
</feature>
<feature type="region of interest" description="Disordered" evidence="1">
    <location>
        <begin position="824"/>
        <end position="944"/>
    </location>
</feature>
<evidence type="ECO:0000313" key="4">
    <source>
        <dbReference type="Proteomes" id="UP000245956"/>
    </source>
</evidence>
<dbReference type="PANTHER" id="PTHR47815">
    <property type="entry name" value="UNIVERSAL STRESS PROTEIN A FAMILY PROTEIN C25B2.10"/>
    <property type="match status" value="1"/>
</dbReference>
<feature type="region of interest" description="Disordered" evidence="1">
    <location>
        <begin position="2497"/>
        <end position="2566"/>
    </location>
</feature>
<feature type="region of interest" description="Disordered" evidence="1">
    <location>
        <begin position="252"/>
        <end position="279"/>
    </location>
</feature>
<reference evidence="3 4" key="1">
    <citation type="journal article" date="2016" name="Front. Microbiol.">
        <title>Genome and transcriptome sequences reveal the specific parasitism of the nematophagous Purpureocillium lilacinum 36-1.</title>
        <authorList>
            <person name="Xie J."/>
            <person name="Li S."/>
            <person name="Mo C."/>
            <person name="Xiao X."/>
            <person name="Peng D."/>
            <person name="Wang G."/>
            <person name="Xiao Y."/>
        </authorList>
    </citation>
    <scope>NUCLEOTIDE SEQUENCE [LARGE SCALE GENOMIC DNA]</scope>
    <source>
        <strain evidence="3 4">36-1</strain>
    </source>
</reference>
<feature type="compositionally biased region" description="Low complexity" evidence="1">
    <location>
        <begin position="2555"/>
        <end position="2566"/>
    </location>
</feature>
<feature type="compositionally biased region" description="Low complexity" evidence="1">
    <location>
        <begin position="1676"/>
        <end position="1692"/>
    </location>
</feature>
<dbReference type="Pfam" id="PF00582">
    <property type="entry name" value="Usp"/>
    <property type="match status" value="1"/>
</dbReference>
<feature type="compositionally biased region" description="Low complexity" evidence="1">
    <location>
        <begin position="1042"/>
        <end position="1052"/>
    </location>
</feature>
<comment type="caution">
    <text evidence="3">The sequence shown here is derived from an EMBL/GenBank/DDBJ whole genome shotgun (WGS) entry which is preliminary data.</text>
</comment>
<dbReference type="InterPro" id="IPR006016">
    <property type="entry name" value="UspA"/>
</dbReference>
<feature type="compositionally biased region" description="Low complexity" evidence="1">
    <location>
        <begin position="1800"/>
        <end position="1826"/>
    </location>
</feature>
<feature type="compositionally biased region" description="Basic residues" evidence="1">
    <location>
        <begin position="2165"/>
        <end position="2177"/>
    </location>
</feature>
<sequence length="2606" mass="278234">MAASGEGPGRPPWRPYLPTYMIRVRTRAQDPPSNNIPSSPPPFPPRGLTQRAAAVCCWDGSPRQGWSRGSGLRAVRRAPKGSVSINARVRAGPCALRGDYGMWYASLKGQPSGADAVRRELRNSRSKGEKPRRGVGDGGGKSERELGTGGGGKRPEDGGAALGRVEPGRSDRQIWPSADPTRQAGHAGGRVGDGGWGMQPAWTEKDRHAHTHCVDAQVITEQDSSESVQDAWLGGKGSWSDMGVALGGGTHRAGVAHGSSSSRTEMGGERWEGRGKHGTDGMHGVDTSLLFNLGAGILQYVRMYLPPCDSRNSGGNAQVPGVHGTGYVTPFARDAWWLCWAMTMMRGGGGELERHGQASVVGTAEWRVGLCPASEGGRGCSPSSWHALQLKGARARARSLGVVHVWPVLPSVIIVLILGDPSTHPPADAPMWNPSDCATQYTGQVDLMDAVPCRRPPRAWHRIPHAAAWLPHRAQTLHLSVGLSVVLASPRHITSRHGSLTYRHSHSHTHTPRRAVGLPPTGSGPAAAADHSIVTTVSRAPHRRRIAAAAAAEARRAAAPSRRLACLTPLTAEGQQRQQQGRHHTTTRFASRTAGYDSVHCPSTHPRALLVHRRTPSHLHVPLPTRPAAAVFRVAQGAAVTHLVHAVLTILIHLPSRISSHLISSYRIPRRISSPVLERAPRHDPSDGVELHSVARIGTAFPPSPFGQFPPSVLLFFLGNNRVNKKEITQDLSVGSGVPSGDSPPRISGKSGGRSSSSSSSSSLTIAHRIRCDGQAIPCKPTPHEYLHTLDKTPLPLWKPPLAGPRIGKQKSSPSAVLLLAGNTDYQPPTPTTERTSAHYHKPISREGEELPRSASACVLRPRLRIPSPASESTGTVRTRGPPKGEKGPVSSSSSRTSIKTQQAREEEKEKGERDRDCREITPSTPSQRRTISARVHPGTPTDSQILGLGSILLESSTSLQAARSRHHPKRRTADIIIIIIITLPGCPPAVIAGAYVRKCSNAQDSIGHRHLHYTPRDASPYFHYSAAAAAAAATATATAAAQQQRSSSAAALPVRRHPPSTTTTPQRENLEPNRGPPQSVLRAADLHHKPKVRQAPTASPTPAGASSSELSVRCPAPLLRRHTFFHRRGCCALLCCAALRGCAVRCELPVIPSPGSPQLRHLTSGTGTGASYQPEPGTAALYTDLTALHLTHLTDHPTYLFSGHLHWALRAAATTSRAPLGCSLRLAPATAVPARDLCAAPVCARLPLLATTTTPPAWTLRTSCASHRIIAYTAAADFCWSSSGSPSSSSFFSHFSSAPVLVISPFSLPLPPAAGTPTYRSTYLSRLDDTARSCLKKRQRVRSRYLLPFSPSVSTTTTADTTTAGLQHCHYHLHNHRRLHHHLHSRRCRRRPVRKQQAPSVLHHLRPARLPACSFFSPPRAHHLPPLAQPHRLTRSPSPSSSPSTSFSIWSSLHGSNPPSRPSSKRCPAKTARGSPVPPARPFECRACACALPPRGHLFVLDSPCDLSRSPRPPPTLRPQVRPEPARAFVHWTGPCCPCEIAAAAISTISTTSTTTAGPQASAHPDVAAVAHQSDPPFPPPLRPPLRQRKRSLFSAFSCHGAKAFACITDASGGDHADGRVRRIPHGSREPRPSRSSVSKPAALRPTVDSPPLVSEDSDVSPMTAAPEATHKKPGSSSSDSDSTNASSSGTEGSNDVAGSLEASGAKSTTGPDGTNGNDVAAGDYFFPPASPAAETKDQARADRPADSGVSMSAGLSGQPPVPAANELERRASVATTASTQPRKLSITFQDQLPRRDSSGSASIAGSNRSSNGGSNESSNGSSNEGSDRGAPRKQSVSSISLRSLSSQSLASAEPRKSSVSFQDVLPRPDYATVDDLVNAWSRKRSISSISFRQLRASSPMDRALSPASESRSRAPSPPHQSSGTGPPFCAHHAPEQTPGRRCGPHVGGSRVERHAALCPALGSMAWSHPTLGAMAASPPALMSPPAGGAGVSRASWCGARRRRGPVDAVAHGGGGGRGDTGAPVVPGRSFPCHVLSALPGPEASPTCLPWMLGYPAGINLSPRLPRCPPAREPPRGSHCSPVALPCAWPRVRRCFKLGFNGAVTDGLSGGSWRRAVGRGGSSAGRWSLVAAPGRSQSLARSLARAGTSSLTVLLASLWPPRGRQCRQRGQRRGGRHVIFPSRSSPPAHAPRTSVVSSTTIHHPIPLPLSISATLIPAAPLAFSISHPAFHCPPVLRPPPVMAPLTETPHDRFQRHVGFDNVPNGEATKNNTLSLTLNVKHKGYQARRRSRTFMVGVDEHSYSDYAIQWLLDELVDDGDEIVCVRVIEKEIRYNDKQYQDDARHIMDAILAKNGANRAISFVLEYAVGKLHATFQKLSPSPRQIQMYQPAMLIVGTKGRSLGGIQGLVNARNSFSKYCLQYSPVPVVVVRPTEQRIKKKVKRANDSTRQTYVGMLAKTHGRHEADSEASSTYELEVQNTPDEEAHQVAKVLGLPAKFDPTIKPLPSSQLRPRSRPTSPHPGADVPTRLVDASPSSERGDSDEDEDDEECDFDVIDGQQALTQQQKLEQLHKMEVGEAAALKMGVDDDTDESDEKSDTAQEAKAAS</sequence>
<accession>A0A2U3E2J4</accession>
<feature type="region of interest" description="Disordered" evidence="1">
    <location>
        <begin position="1042"/>
        <end position="1111"/>
    </location>
</feature>
<feature type="compositionally biased region" description="Polar residues" evidence="1">
    <location>
        <begin position="2506"/>
        <end position="2517"/>
    </location>
</feature>
<feature type="domain" description="UspA" evidence="2">
    <location>
        <begin position="2292"/>
        <end position="2431"/>
    </location>
</feature>
<feature type="compositionally biased region" description="Basic and acidic residues" evidence="1">
    <location>
        <begin position="1736"/>
        <end position="1747"/>
    </location>
</feature>
<feature type="compositionally biased region" description="Gly residues" evidence="1">
    <location>
        <begin position="186"/>
        <end position="195"/>
    </location>
</feature>
<feature type="compositionally biased region" description="Basic and acidic residues" evidence="1">
    <location>
        <begin position="266"/>
        <end position="279"/>
    </location>
</feature>
<feature type="compositionally biased region" description="Polar residues" evidence="1">
    <location>
        <begin position="824"/>
        <end position="835"/>
    </location>
</feature>
<feature type="compositionally biased region" description="Polar residues" evidence="1">
    <location>
        <begin position="922"/>
        <end position="931"/>
    </location>
</feature>
<feature type="region of interest" description="Disordered" evidence="1">
    <location>
        <begin position="1425"/>
        <end position="1479"/>
    </location>
</feature>
<feature type="region of interest" description="Disordered" evidence="1">
    <location>
        <begin position="2578"/>
        <end position="2606"/>
    </location>
</feature>
<evidence type="ECO:0000313" key="3">
    <source>
        <dbReference type="EMBL" id="PWI68694.1"/>
    </source>
</evidence>
<dbReference type="CDD" id="cd23659">
    <property type="entry name" value="USP_At3g01520-like"/>
    <property type="match status" value="1"/>
</dbReference>
<evidence type="ECO:0000256" key="1">
    <source>
        <dbReference type="SAM" id="MobiDB-lite"/>
    </source>
</evidence>
<feature type="compositionally biased region" description="Basic and acidic residues" evidence="1">
    <location>
        <begin position="116"/>
        <end position="146"/>
    </location>
</feature>
<dbReference type="PANTHER" id="PTHR47815:SF1">
    <property type="entry name" value="UNIVERSAL STRESS PROTEIN A FAMILY PROTEIN C25B2.10"/>
    <property type="match status" value="1"/>
</dbReference>
<feature type="compositionally biased region" description="Basic and acidic residues" evidence="1">
    <location>
        <begin position="1614"/>
        <end position="1634"/>
    </location>
</feature>
<feature type="compositionally biased region" description="Basic and acidic residues" evidence="1">
    <location>
        <begin position="903"/>
        <end position="920"/>
    </location>
</feature>
<dbReference type="InterPro" id="IPR014729">
    <property type="entry name" value="Rossmann-like_a/b/a_fold"/>
</dbReference>
<evidence type="ECO:0000259" key="2">
    <source>
        <dbReference type="Pfam" id="PF00582"/>
    </source>
</evidence>
<dbReference type="SUPFAM" id="SSF52402">
    <property type="entry name" value="Adenine nucleotide alpha hydrolases-like"/>
    <property type="match status" value="1"/>
</dbReference>
<dbReference type="Proteomes" id="UP000245956">
    <property type="component" value="Unassembled WGS sequence"/>
</dbReference>
<feature type="compositionally biased region" description="Low complexity" evidence="1">
    <location>
        <begin position="2182"/>
        <end position="2194"/>
    </location>
</feature>
<feature type="region of interest" description="Disordered" evidence="1">
    <location>
        <begin position="108"/>
        <end position="195"/>
    </location>
</feature>
<organism evidence="3 4">
    <name type="scientific">Purpureocillium lilacinum</name>
    <name type="common">Paecilomyces lilacinus</name>
    <dbReference type="NCBI Taxonomy" id="33203"/>
    <lineage>
        <taxon>Eukaryota</taxon>
        <taxon>Fungi</taxon>
        <taxon>Dikarya</taxon>
        <taxon>Ascomycota</taxon>
        <taxon>Pezizomycotina</taxon>
        <taxon>Sordariomycetes</taxon>
        <taxon>Hypocreomycetidae</taxon>
        <taxon>Hypocreales</taxon>
        <taxon>Ophiocordycipitaceae</taxon>
        <taxon>Purpureocillium</taxon>
    </lineage>
</organism>
<feature type="region of interest" description="Disordered" evidence="1">
    <location>
        <begin position="1555"/>
        <end position="1587"/>
    </location>
</feature>
<feature type="compositionally biased region" description="Low complexity" evidence="1">
    <location>
        <begin position="1096"/>
        <end position="1109"/>
    </location>
</feature>
<dbReference type="Gene3D" id="3.40.50.620">
    <property type="entry name" value="HUPs"/>
    <property type="match status" value="1"/>
</dbReference>
<proteinExistence type="predicted"/>
<feature type="region of interest" description="Disordered" evidence="1">
    <location>
        <begin position="1611"/>
        <end position="1866"/>
    </location>
</feature>
<feature type="compositionally biased region" description="Polar residues" evidence="1">
    <location>
        <begin position="1707"/>
        <end position="1719"/>
    </location>
</feature>
<feature type="region of interest" description="Disordered" evidence="1">
    <location>
        <begin position="730"/>
        <end position="765"/>
    </location>
</feature>
<feature type="compositionally biased region" description="Low complexity" evidence="1">
    <location>
        <begin position="733"/>
        <end position="763"/>
    </location>
</feature>
<gene>
    <name evidence="3" type="ORF">PCL_01783</name>
</gene>
<feature type="region of interest" description="Disordered" evidence="1">
    <location>
        <begin position="1896"/>
        <end position="1950"/>
    </location>
</feature>
<name>A0A2U3E2J4_PURLI</name>
<feature type="region of interest" description="Disordered" evidence="1">
    <location>
        <begin position="2165"/>
        <end position="2194"/>
    </location>
</feature>
<protein>
    <recommendedName>
        <fullName evidence="2">UspA domain-containing protein</fullName>
    </recommendedName>
</protein>
<feature type="compositionally biased region" description="Polar residues" evidence="1">
    <location>
        <begin position="1775"/>
        <end position="1792"/>
    </location>
</feature>
<feature type="compositionally biased region" description="Acidic residues" evidence="1">
    <location>
        <begin position="2540"/>
        <end position="2554"/>
    </location>
</feature>
<feature type="compositionally biased region" description="Low complexity" evidence="1">
    <location>
        <begin position="1837"/>
        <end position="1853"/>
    </location>
</feature>